<dbReference type="InterPro" id="IPR006139">
    <property type="entry name" value="D-isomer_2_OHA_DH_cat_dom"/>
</dbReference>
<evidence type="ECO:0000259" key="5">
    <source>
        <dbReference type="Pfam" id="PF00389"/>
    </source>
</evidence>
<evidence type="ECO:0000256" key="4">
    <source>
        <dbReference type="RuleBase" id="RU003719"/>
    </source>
</evidence>
<reference evidence="7 8" key="1">
    <citation type="submission" date="2015-07" db="EMBL/GenBank/DDBJ databases">
        <authorList>
            <person name="Noorani M."/>
        </authorList>
    </citation>
    <scope>NUCLEOTIDE SEQUENCE [LARGE SCALE GENOMIC DNA]</scope>
    <source>
        <strain evidence="7">BBA 69670</strain>
    </source>
</reference>
<dbReference type="InterPro" id="IPR050223">
    <property type="entry name" value="D-isomer_2-hydroxyacid_DH"/>
</dbReference>
<name>A0A0K6G9A8_9AGAM</name>
<proteinExistence type="inferred from homology"/>
<feature type="domain" description="D-isomer specific 2-hydroxyacid dehydrogenase catalytic" evidence="5">
    <location>
        <begin position="76"/>
        <end position="336"/>
    </location>
</feature>
<keyword evidence="3" id="KW-0520">NAD</keyword>
<evidence type="ECO:0000256" key="1">
    <source>
        <dbReference type="ARBA" id="ARBA00005854"/>
    </source>
</evidence>
<comment type="similarity">
    <text evidence="1 4">Belongs to the D-isomer specific 2-hydroxyacid dehydrogenase family.</text>
</comment>
<dbReference type="AlphaFoldDB" id="A0A0K6G9A8"/>
<dbReference type="PANTHER" id="PTHR10996">
    <property type="entry name" value="2-HYDROXYACID DEHYDROGENASE-RELATED"/>
    <property type="match status" value="1"/>
</dbReference>
<dbReference type="PANTHER" id="PTHR10996:SF129">
    <property type="entry name" value="2-HYDROXYACID DEHYDROGENASE C1773.17C-RELATED"/>
    <property type="match status" value="1"/>
</dbReference>
<dbReference type="EMBL" id="CYGV01001511">
    <property type="protein sequence ID" value="CUA75056.1"/>
    <property type="molecule type" value="Genomic_DNA"/>
</dbReference>
<dbReference type="GO" id="GO:0016618">
    <property type="term" value="F:hydroxypyruvate reductase [NAD(P)H] activity"/>
    <property type="evidence" value="ECO:0007669"/>
    <property type="project" value="TreeGrafter"/>
</dbReference>
<dbReference type="CDD" id="cd12168">
    <property type="entry name" value="Mand_dh_like"/>
    <property type="match status" value="1"/>
</dbReference>
<organism evidence="7 8">
    <name type="scientific">Rhizoctonia solani</name>
    <dbReference type="NCBI Taxonomy" id="456999"/>
    <lineage>
        <taxon>Eukaryota</taxon>
        <taxon>Fungi</taxon>
        <taxon>Dikarya</taxon>
        <taxon>Basidiomycota</taxon>
        <taxon>Agaricomycotina</taxon>
        <taxon>Agaricomycetes</taxon>
        <taxon>Cantharellales</taxon>
        <taxon>Ceratobasidiaceae</taxon>
        <taxon>Rhizoctonia</taxon>
    </lineage>
</organism>
<gene>
    <name evidence="7" type="primary">EDA9</name>
    <name evidence="7" type="ORF">RSOLAG22IIIB_01695</name>
</gene>
<dbReference type="FunFam" id="3.40.50.720:FF:000203">
    <property type="entry name" value="D-3-phosphoglycerate dehydrogenase (SerA)"/>
    <property type="match status" value="1"/>
</dbReference>
<dbReference type="GO" id="GO:0005829">
    <property type="term" value="C:cytosol"/>
    <property type="evidence" value="ECO:0007669"/>
    <property type="project" value="TreeGrafter"/>
</dbReference>
<dbReference type="InterPro" id="IPR036291">
    <property type="entry name" value="NAD(P)-bd_dom_sf"/>
</dbReference>
<dbReference type="Pfam" id="PF00389">
    <property type="entry name" value="2-Hacid_dh"/>
    <property type="match status" value="1"/>
</dbReference>
<dbReference type="SUPFAM" id="SSF52283">
    <property type="entry name" value="Formate/glycerate dehydrogenase catalytic domain-like"/>
    <property type="match status" value="1"/>
</dbReference>
<keyword evidence="8" id="KW-1185">Reference proteome</keyword>
<dbReference type="Pfam" id="PF02826">
    <property type="entry name" value="2-Hacid_dh_C"/>
    <property type="match status" value="1"/>
</dbReference>
<evidence type="ECO:0000313" key="7">
    <source>
        <dbReference type="EMBL" id="CUA75056.1"/>
    </source>
</evidence>
<dbReference type="GO" id="GO:0030267">
    <property type="term" value="F:glyoxylate reductase (NADPH) activity"/>
    <property type="evidence" value="ECO:0007669"/>
    <property type="project" value="TreeGrafter"/>
</dbReference>
<dbReference type="Gene3D" id="3.40.50.720">
    <property type="entry name" value="NAD(P)-binding Rossmann-like Domain"/>
    <property type="match status" value="2"/>
</dbReference>
<dbReference type="SUPFAM" id="SSF51735">
    <property type="entry name" value="NAD(P)-binding Rossmann-fold domains"/>
    <property type="match status" value="1"/>
</dbReference>
<accession>A0A0K6G9A8</accession>
<evidence type="ECO:0000256" key="3">
    <source>
        <dbReference type="ARBA" id="ARBA00023027"/>
    </source>
</evidence>
<dbReference type="InterPro" id="IPR029753">
    <property type="entry name" value="D-isomer_DH_CS"/>
</dbReference>
<dbReference type="PROSITE" id="PS00671">
    <property type="entry name" value="D_2_HYDROXYACID_DH_3"/>
    <property type="match status" value="1"/>
</dbReference>
<protein>
    <submittedName>
        <fullName evidence="7">D-3-phosphoglycerate dehydrogenase</fullName>
    </submittedName>
</protein>
<keyword evidence="2 4" id="KW-0560">Oxidoreductase</keyword>
<evidence type="ECO:0000256" key="2">
    <source>
        <dbReference type="ARBA" id="ARBA00023002"/>
    </source>
</evidence>
<dbReference type="GO" id="GO:0051287">
    <property type="term" value="F:NAD binding"/>
    <property type="evidence" value="ECO:0007669"/>
    <property type="project" value="InterPro"/>
</dbReference>
<dbReference type="Proteomes" id="UP000044841">
    <property type="component" value="Unassembled WGS sequence"/>
</dbReference>
<evidence type="ECO:0000313" key="8">
    <source>
        <dbReference type="Proteomes" id="UP000044841"/>
    </source>
</evidence>
<feature type="domain" description="D-isomer specific 2-hydroxyacid dehydrogenase NAD-binding" evidence="6">
    <location>
        <begin position="131"/>
        <end position="304"/>
    </location>
</feature>
<evidence type="ECO:0000259" key="6">
    <source>
        <dbReference type="Pfam" id="PF02826"/>
    </source>
</evidence>
<sequence>MASTTNTLRCSIIICADPNKLQVKDRIKLLEAQHYVSLISPDNRQALIADFKRLASERPYNAILFFPGFIRVAGGKWDAELFSPFDGSLRLVTGSGAGFDHVDMEYLTKIGAYYANAPVSVSEPTATTTVTLILQTIRATTQAEMTLRRGEWAKGLELTDDIRDLTVGIIGYGSIGQLVQKKLRALGVKKCLYHNRHRIPPVDENGAAYSSLDQLLSESDLVTLHCPLTPETRHILSDEQFSIMKHGVYIINTSRGPVIDEEALVRAMKSGRVSRVGLDVFEKEPEVHPYLMTSERATLLPHWGSKVKRVFCDVQRETLDNLDSWLETGAPRTPVNHPFVPTNEVPTRNCSVI</sequence>
<dbReference type="InterPro" id="IPR006140">
    <property type="entry name" value="D-isomer_DH_NAD-bd"/>
</dbReference>